<dbReference type="Proteomes" id="UP000184164">
    <property type="component" value="Unassembled WGS sequence"/>
</dbReference>
<dbReference type="STRING" id="1484053.SAMN05444274_102310"/>
<feature type="domain" description="ABC3 transporter permease C-terminal" evidence="8">
    <location>
        <begin position="269"/>
        <end position="399"/>
    </location>
</feature>
<evidence type="ECO:0000256" key="3">
    <source>
        <dbReference type="ARBA" id="ARBA00022475"/>
    </source>
</evidence>
<dbReference type="InterPro" id="IPR051447">
    <property type="entry name" value="Lipoprotein-release_system"/>
</dbReference>
<keyword evidence="3" id="KW-1003">Cell membrane</keyword>
<dbReference type="PANTHER" id="PTHR30489">
    <property type="entry name" value="LIPOPROTEIN-RELEASING SYSTEM TRANSMEMBRANE PROTEIN LOLE"/>
    <property type="match status" value="1"/>
</dbReference>
<dbReference type="PANTHER" id="PTHR30489:SF0">
    <property type="entry name" value="LIPOPROTEIN-RELEASING SYSTEM TRANSMEMBRANE PROTEIN LOLE"/>
    <property type="match status" value="1"/>
</dbReference>
<evidence type="ECO:0000256" key="1">
    <source>
        <dbReference type="ARBA" id="ARBA00004651"/>
    </source>
</evidence>
<keyword evidence="4 7" id="KW-0812">Transmembrane</keyword>
<reference evidence="10 11" key="1">
    <citation type="submission" date="2016-11" db="EMBL/GenBank/DDBJ databases">
        <authorList>
            <person name="Jaros S."/>
            <person name="Januszkiewicz K."/>
            <person name="Wedrychowicz H."/>
        </authorList>
    </citation>
    <scope>NUCLEOTIDE SEQUENCE [LARGE SCALE GENOMIC DNA]</scope>
    <source>
        <strain evidence="10 11">DSM 26910</strain>
    </source>
</reference>
<keyword evidence="10" id="KW-0449">Lipoprotein</keyword>
<evidence type="ECO:0000259" key="9">
    <source>
        <dbReference type="Pfam" id="PF12704"/>
    </source>
</evidence>
<sequence length="406" mass="44927">MIWSIAWRNVWRNKLRSIIMIAAIALGLFAGVFTMAFMQGAVDARIQSATKTELAHLQVHAPDFLANNDIALKIEKANEMVRNIEALDSVVAASERLIAEPFIMAAHGTGGGKLIGVVPQQEKKVTDIWEKIIDGEYLEHESRMPPVVIGEKLAKRLRLKVGTRINVQMIDRSGDLSMKGYRVSGIYRTTNTAYDESTLFVKFDDLKAQLGMEDNTAHEIAVLLDNGNEATAVKPSVEKLAAGYKVQTWKELSPEMSLLTDSMDQYMYVFILIILLALCFGIINTMLMSVLERVKEIGMLMAVGMNKRRIFFMIILESVMLTVTGGALGILLGSAVTKFFETRPINLTMFSEGLESYGFASQIYTSLRGDTLVTIAILVVITGLLSALWPARKALKLNPAEATRAE</sequence>
<comment type="similarity">
    <text evidence="2">Belongs to the ABC-4 integral membrane protein family. LolC/E subfamily.</text>
</comment>
<dbReference type="RefSeq" id="WP_072999426.1">
    <property type="nucleotide sequence ID" value="NZ_FQUM01000002.1"/>
</dbReference>
<feature type="transmembrane region" description="Helical" evidence="7">
    <location>
        <begin position="371"/>
        <end position="389"/>
    </location>
</feature>
<evidence type="ECO:0000256" key="6">
    <source>
        <dbReference type="ARBA" id="ARBA00023136"/>
    </source>
</evidence>
<dbReference type="InterPro" id="IPR003838">
    <property type="entry name" value="ABC3_permease_C"/>
</dbReference>
<evidence type="ECO:0000259" key="8">
    <source>
        <dbReference type="Pfam" id="PF02687"/>
    </source>
</evidence>
<feature type="transmembrane region" description="Helical" evidence="7">
    <location>
        <begin position="266"/>
        <end position="290"/>
    </location>
</feature>
<evidence type="ECO:0000313" key="11">
    <source>
        <dbReference type="Proteomes" id="UP000184164"/>
    </source>
</evidence>
<feature type="transmembrane region" description="Helical" evidence="7">
    <location>
        <begin position="310"/>
        <end position="332"/>
    </location>
</feature>
<accession>A0A1M4W3Y0</accession>
<proteinExistence type="inferred from homology"/>
<dbReference type="InterPro" id="IPR025857">
    <property type="entry name" value="MacB_PCD"/>
</dbReference>
<evidence type="ECO:0000256" key="2">
    <source>
        <dbReference type="ARBA" id="ARBA00005236"/>
    </source>
</evidence>
<evidence type="ECO:0000256" key="5">
    <source>
        <dbReference type="ARBA" id="ARBA00022989"/>
    </source>
</evidence>
<name>A0A1M4W3Y0_9BACT</name>
<keyword evidence="11" id="KW-1185">Reference proteome</keyword>
<protein>
    <submittedName>
        <fullName evidence="10">ABC-type transport system, involved in lipoprotein release, permease component</fullName>
    </submittedName>
</protein>
<evidence type="ECO:0000256" key="7">
    <source>
        <dbReference type="SAM" id="Phobius"/>
    </source>
</evidence>
<dbReference type="Pfam" id="PF02687">
    <property type="entry name" value="FtsX"/>
    <property type="match status" value="1"/>
</dbReference>
<feature type="domain" description="MacB-like periplasmic core" evidence="9">
    <location>
        <begin position="17"/>
        <end position="239"/>
    </location>
</feature>
<dbReference type="AlphaFoldDB" id="A0A1M4W3Y0"/>
<keyword evidence="6 7" id="KW-0472">Membrane</keyword>
<dbReference type="GO" id="GO:0044874">
    <property type="term" value="P:lipoprotein localization to outer membrane"/>
    <property type="evidence" value="ECO:0007669"/>
    <property type="project" value="TreeGrafter"/>
</dbReference>
<organism evidence="10 11">
    <name type="scientific">Mariniphaga anaerophila</name>
    <dbReference type="NCBI Taxonomy" id="1484053"/>
    <lineage>
        <taxon>Bacteria</taxon>
        <taxon>Pseudomonadati</taxon>
        <taxon>Bacteroidota</taxon>
        <taxon>Bacteroidia</taxon>
        <taxon>Marinilabiliales</taxon>
        <taxon>Prolixibacteraceae</taxon>
        <taxon>Mariniphaga</taxon>
    </lineage>
</organism>
<dbReference type="Pfam" id="PF12704">
    <property type="entry name" value="MacB_PCD"/>
    <property type="match status" value="1"/>
</dbReference>
<dbReference type="OrthoDB" id="9784014at2"/>
<evidence type="ECO:0000313" key="10">
    <source>
        <dbReference type="EMBL" id="SHE75926.1"/>
    </source>
</evidence>
<keyword evidence="5 7" id="KW-1133">Transmembrane helix</keyword>
<gene>
    <name evidence="10" type="ORF">SAMN05444274_102310</name>
</gene>
<comment type="subcellular location">
    <subcellularLocation>
        <location evidence="1">Cell membrane</location>
        <topology evidence="1">Multi-pass membrane protein</topology>
    </subcellularLocation>
</comment>
<evidence type="ECO:0000256" key="4">
    <source>
        <dbReference type="ARBA" id="ARBA00022692"/>
    </source>
</evidence>
<dbReference type="GO" id="GO:0098797">
    <property type="term" value="C:plasma membrane protein complex"/>
    <property type="evidence" value="ECO:0007669"/>
    <property type="project" value="TreeGrafter"/>
</dbReference>
<dbReference type="EMBL" id="FQUM01000002">
    <property type="protein sequence ID" value="SHE75926.1"/>
    <property type="molecule type" value="Genomic_DNA"/>
</dbReference>